<dbReference type="Pfam" id="PF19781">
    <property type="entry name" value="DUF6266"/>
    <property type="match status" value="1"/>
</dbReference>
<dbReference type="Proteomes" id="UP000094313">
    <property type="component" value="Chromosome"/>
</dbReference>
<sequence>MGKLKGGPFGTVHGKVGRLVSYVLNGENIVRKIGKSSKPLTPARKANCEEMTVINSFLSPSLNFIRSGFRLAVIGTNRNAYNEAIAYNKLNALQGEYPNISIDYTKILVSKGSRPVAKTPQIAKVAGGIEFTWDTADLTSQHMNDRAMVMVFFSKSKVTQYHLSGAKRAEGKDLLRIDSSLADEQMEAYISFIKDDTTEISDSVYAGSIPAVLPKPSEKVADGEAKTSTNIQLKADLPQKHKKRKEKSGSKTSNQKKAVYKKLTRVYPAPS</sequence>
<evidence type="ECO:0000313" key="3">
    <source>
        <dbReference type="Proteomes" id="UP000094313"/>
    </source>
</evidence>
<proteinExistence type="predicted"/>
<protein>
    <submittedName>
        <fullName evidence="2">Uncharacterized protein</fullName>
    </submittedName>
</protein>
<dbReference type="InterPro" id="IPR046233">
    <property type="entry name" value="DUF6266"/>
</dbReference>
<dbReference type="RefSeq" id="WP_069379678.1">
    <property type="nucleotide sequence ID" value="NZ_CP017141.1"/>
</dbReference>
<dbReference type="KEGG" id="psty:BFS30_12925"/>
<name>A0A1D7QH52_9SPHI</name>
<evidence type="ECO:0000256" key="1">
    <source>
        <dbReference type="SAM" id="MobiDB-lite"/>
    </source>
</evidence>
<dbReference type="AlphaFoldDB" id="A0A1D7QH52"/>
<dbReference type="EMBL" id="CP017141">
    <property type="protein sequence ID" value="AOM78004.1"/>
    <property type="molecule type" value="Genomic_DNA"/>
</dbReference>
<gene>
    <name evidence="2" type="ORF">BFS30_12925</name>
</gene>
<accession>A0A1D7QH52</accession>
<evidence type="ECO:0000313" key="2">
    <source>
        <dbReference type="EMBL" id="AOM78004.1"/>
    </source>
</evidence>
<feature type="region of interest" description="Disordered" evidence="1">
    <location>
        <begin position="220"/>
        <end position="271"/>
    </location>
</feature>
<organism evidence="2 3">
    <name type="scientific">Pedobacter steynii</name>
    <dbReference type="NCBI Taxonomy" id="430522"/>
    <lineage>
        <taxon>Bacteria</taxon>
        <taxon>Pseudomonadati</taxon>
        <taxon>Bacteroidota</taxon>
        <taxon>Sphingobacteriia</taxon>
        <taxon>Sphingobacteriales</taxon>
        <taxon>Sphingobacteriaceae</taxon>
        <taxon>Pedobacter</taxon>
    </lineage>
</organism>
<dbReference type="OrthoDB" id="648163at2"/>
<keyword evidence="3" id="KW-1185">Reference proteome</keyword>
<reference evidence="2 3" key="1">
    <citation type="submission" date="2016-08" db="EMBL/GenBank/DDBJ databases">
        <authorList>
            <person name="Seilhamer J.J."/>
        </authorList>
    </citation>
    <scope>NUCLEOTIDE SEQUENCE [LARGE SCALE GENOMIC DNA]</scope>
    <source>
        <strain evidence="2 3">DX4</strain>
    </source>
</reference>